<evidence type="ECO:0000256" key="1">
    <source>
        <dbReference type="SAM" id="MobiDB-lite"/>
    </source>
</evidence>
<feature type="compositionally biased region" description="Basic residues" evidence="1">
    <location>
        <begin position="58"/>
        <end position="70"/>
    </location>
</feature>
<sequence>MLLRQIRRASSSCCINLLQGLGFRFNNSTGGRVCGRRGRGSSVGGGRNVISDDDKKTKSGRGRGRGAKSKKLAEMHEGGSRAVFSSLGTGFERINEGGDSLKPKEVLAIMQETGSFFGSAPGKPQIPRTSLPPARTMTDIQKPATEQYAGPRRIIPCPVSAKAGVTQEDRVPNPWKEQSKSENERKVEGAAPLSSRECSTPAAVQSPQQAEAMHSFDNTGHSVVEQTKGVRKRPGKKERRKLKVMREHYVSSVPVQKQHG</sequence>
<organism evidence="2 3">
    <name type="scientific">Chlamydomonas eustigma</name>
    <dbReference type="NCBI Taxonomy" id="1157962"/>
    <lineage>
        <taxon>Eukaryota</taxon>
        <taxon>Viridiplantae</taxon>
        <taxon>Chlorophyta</taxon>
        <taxon>core chlorophytes</taxon>
        <taxon>Chlorophyceae</taxon>
        <taxon>CS clade</taxon>
        <taxon>Chlamydomonadales</taxon>
        <taxon>Chlamydomonadaceae</taxon>
        <taxon>Chlamydomonas</taxon>
    </lineage>
</organism>
<feature type="compositionally biased region" description="Polar residues" evidence="1">
    <location>
        <begin position="216"/>
        <end position="225"/>
    </location>
</feature>
<proteinExistence type="predicted"/>
<keyword evidence="3" id="KW-1185">Reference proteome</keyword>
<dbReference type="Proteomes" id="UP000232323">
    <property type="component" value="Unassembled WGS sequence"/>
</dbReference>
<gene>
    <name evidence="2" type="ORF">CEUSTIGMA_g8833.t1</name>
</gene>
<dbReference type="EMBL" id="BEGY01000065">
    <property type="protein sequence ID" value="GAX81402.1"/>
    <property type="molecule type" value="Genomic_DNA"/>
</dbReference>
<name>A0A250XER0_9CHLO</name>
<comment type="caution">
    <text evidence="2">The sequence shown here is derived from an EMBL/GenBank/DDBJ whole genome shotgun (WGS) entry which is preliminary data.</text>
</comment>
<protein>
    <submittedName>
        <fullName evidence="2">Uncharacterized protein</fullName>
    </submittedName>
</protein>
<feature type="compositionally biased region" description="Basic residues" evidence="1">
    <location>
        <begin position="229"/>
        <end position="243"/>
    </location>
</feature>
<feature type="region of interest" description="Disordered" evidence="1">
    <location>
        <begin position="167"/>
        <end position="245"/>
    </location>
</feature>
<feature type="compositionally biased region" description="Polar residues" evidence="1">
    <location>
        <begin position="196"/>
        <end position="209"/>
    </location>
</feature>
<evidence type="ECO:0000313" key="2">
    <source>
        <dbReference type="EMBL" id="GAX81402.1"/>
    </source>
</evidence>
<dbReference type="AlphaFoldDB" id="A0A250XER0"/>
<feature type="region of interest" description="Disordered" evidence="1">
    <location>
        <begin position="35"/>
        <end position="72"/>
    </location>
</feature>
<reference evidence="2 3" key="1">
    <citation type="submission" date="2017-08" db="EMBL/GenBank/DDBJ databases">
        <title>Acidophilic green algal genome provides insights into adaptation to an acidic environment.</title>
        <authorList>
            <person name="Hirooka S."/>
            <person name="Hirose Y."/>
            <person name="Kanesaki Y."/>
            <person name="Higuchi S."/>
            <person name="Fujiwara T."/>
            <person name="Onuma R."/>
            <person name="Era A."/>
            <person name="Ohbayashi R."/>
            <person name="Uzuka A."/>
            <person name="Nozaki H."/>
            <person name="Yoshikawa H."/>
            <person name="Miyagishima S.Y."/>
        </authorList>
    </citation>
    <scope>NUCLEOTIDE SEQUENCE [LARGE SCALE GENOMIC DNA]</scope>
    <source>
        <strain evidence="2 3">NIES-2499</strain>
    </source>
</reference>
<feature type="compositionally biased region" description="Basic and acidic residues" evidence="1">
    <location>
        <begin position="167"/>
        <end position="188"/>
    </location>
</feature>
<accession>A0A250XER0</accession>
<evidence type="ECO:0000313" key="3">
    <source>
        <dbReference type="Proteomes" id="UP000232323"/>
    </source>
</evidence>